<dbReference type="EMBL" id="QFQD01000016">
    <property type="protein sequence ID" value="PZQ83860.1"/>
    <property type="molecule type" value="Genomic_DNA"/>
</dbReference>
<dbReference type="AlphaFoldDB" id="A0A2W5TBX9"/>
<reference evidence="1 2" key="1">
    <citation type="submission" date="2017-08" db="EMBL/GenBank/DDBJ databases">
        <title>Infants hospitalized years apart are colonized by the same room-sourced microbial strains.</title>
        <authorList>
            <person name="Brooks B."/>
            <person name="Olm M.R."/>
            <person name="Firek B.A."/>
            <person name="Baker R."/>
            <person name="Thomas B.C."/>
            <person name="Morowitz M.J."/>
            <person name="Banfield J.F."/>
        </authorList>
    </citation>
    <scope>NUCLEOTIDE SEQUENCE [LARGE SCALE GENOMIC DNA]</scope>
    <source>
        <strain evidence="1">S2_005_001_R2_27</strain>
    </source>
</reference>
<dbReference type="Proteomes" id="UP000248887">
    <property type="component" value="Unassembled WGS sequence"/>
</dbReference>
<evidence type="ECO:0000313" key="1">
    <source>
        <dbReference type="EMBL" id="PZQ83860.1"/>
    </source>
</evidence>
<comment type="caution">
    <text evidence="1">The sequence shown here is derived from an EMBL/GenBank/DDBJ whole genome shotgun (WGS) entry which is preliminary data.</text>
</comment>
<dbReference type="Pfam" id="PF12525">
    <property type="entry name" value="DUF3726"/>
    <property type="match status" value="1"/>
</dbReference>
<organism evidence="1 2">
    <name type="scientific">Ancylobacter novellus</name>
    <name type="common">Thiobacillus novellus</name>
    <dbReference type="NCBI Taxonomy" id="921"/>
    <lineage>
        <taxon>Bacteria</taxon>
        <taxon>Pseudomonadati</taxon>
        <taxon>Pseudomonadota</taxon>
        <taxon>Alphaproteobacteria</taxon>
        <taxon>Hyphomicrobiales</taxon>
        <taxon>Xanthobacteraceae</taxon>
        <taxon>Ancylobacter</taxon>
    </lineage>
</organism>
<proteinExistence type="predicted"/>
<evidence type="ECO:0000313" key="2">
    <source>
        <dbReference type="Proteomes" id="UP000248887"/>
    </source>
</evidence>
<gene>
    <name evidence="1" type="ORF">DI549_06820</name>
</gene>
<name>A0A2W5TBX9_ANCNO</name>
<evidence type="ECO:0008006" key="3">
    <source>
        <dbReference type="Google" id="ProtNLM"/>
    </source>
</evidence>
<dbReference type="InterPro" id="IPR022201">
    <property type="entry name" value="DUF3726"/>
</dbReference>
<protein>
    <recommendedName>
        <fullName evidence="3">DUF3726 domain-containing protein</fullName>
    </recommendedName>
</protein>
<sequence>MDLSLNEVELLAAKAARGAGLHWGAADDLGRAARWLAANALDWAPPLLDLLASQHGAEAVARASEAADLIGRPSQRTLTGPPLWVAALLAPVCARKGCTAELTWPGARLYLGRENDALIDGTALPSGWAMQQCRPPTTPGRRVRVPA</sequence>
<accession>A0A2W5TBX9</accession>